<name>A0A1F5S5T3_9BACT</name>
<proteinExistence type="predicted"/>
<dbReference type="CDD" id="cd02976">
    <property type="entry name" value="NrdH"/>
    <property type="match status" value="1"/>
</dbReference>
<sequence length="81" mass="9210">MFRVTIYTNSDCVDSMRVKEFLKRHRVEFLEKDVAKNEKAAEEMAKKSGQLASPVIVARISGKDRVILGADEGMIRNVLRI</sequence>
<comment type="caution">
    <text evidence="2">The sequence shown here is derived from an EMBL/GenBank/DDBJ whole genome shotgun (WGS) entry which is preliminary data.</text>
</comment>
<evidence type="ECO:0000313" key="2">
    <source>
        <dbReference type="EMBL" id="OGF22080.1"/>
    </source>
</evidence>
<accession>A0A1F5S5T3</accession>
<dbReference type="Proteomes" id="UP000178323">
    <property type="component" value="Unassembled WGS sequence"/>
</dbReference>
<dbReference type="SUPFAM" id="SSF52833">
    <property type="entry name" value="Thioredoxin-like"/>
    <property type="match status" value="1"/>
</dbReference>
<dbReference type="Pfam" id="PF00462">
    <property type="entry name" value="Glutaredoxin"/>
    <property type="match status" value="1"/>
</dbReference>
<feature type="domain" description="Glutaredoxin" evidence="1">
    <location>
        <begin position="4"/>
        <end position="57"/>
    </location>
</feature>
<protein>
    <recommendedName>
        <fullName evidence="1">Glutaredoxin domain-containing protein</fullName>
    </recommendedName>
</protein>
<gene>
    <name evidence="2" type="ORF">A2Y83_03545</name>
</gene>
<organism evidence="2 3">
    <name type="scientific">Candidatus Falkowbacteria bacterium RBG_13_39_14</name>
    <dbReference type="NCBI Taxonomy" id="1797985"/>
    <lineage>
        <taxon>Bacteria</taxon>
        <taxon>Candidatus Falkowiibacteriota</taxon>
    </lineage>
</organism>
<dbReference type="InterPro" id="IPR036249">
    <property type="entry name" value="Thioredoxin-like_sf"/>
</dbReference>
<dbReference type="Gene3D" id="3.40.30.10">
    <property type="entry name" value="Glutaredoxin"/>
    <property type="match status" value="1"/>
</dbReference>
<reference evidence="2 3" key="1">
    <citation type="journal article" date="2016" name="Nat. Commun.">
        <title>Thousands of microbial genomes shed light on interconnected biogeochemical processes in an aquifer system.</title>
        <authorList>
            <person name="Anantharaman K."/>
            <person name="Brown C.T."/>
            <person name="Hug L.A."/>
            <person name="Sharon I."/>
            <person name="Castelle C.J."/>
            <person name="Probst A.J."/>
            <person name="Thomas B.C."/>
            <person name="Singh A."/>
            <person name="Wilkins M.J."/>
            <person name="Karaoz U."/>
            <person name="Brodie E.L."/>
            <person name="Williams K.H."/>
            <person name="Hubbard S.S."/>
            <person name="Banfield J.F."/>
        </authorList>
    </citation>
    <scope>NUCLEOTIDE SEQUENCE [LARGE SCALE GENOMIC DNA]</scope>
</reference>
<evidence type="ECO:0000313" key="3">
    <source>
        <dbReference type="Proteomes" id="UP000178323"/>
    </source>
</evidence>
<dbReference type="PROSITE" id="PS51354">
    <property type="entry name" value="GLUTAREDOXIN_2"/>
    <property type="match status" value="1"/>
</dbReference>
<dbReference type="AlphaFoldDB" id="A0A1F5S5T3"/>
<dbReference type="STRING" id="1797985.A2Y83_03545"/>
<evidence type="ECO:0000259" key="1">
    <source>
        <dbReference type="Pfam" id="PF00462"/>
    </source>
</evidence>
<dbReference type="InterPro" id="IPR002109">
    <property type="entry name" value="Glutaredoxin"/>
</dbReference>
<dbReference type="EMBL" id="MFFS01000039">
    <property type="protein sequence ID" value="OGF22080.1"/>
    <property type="molecule type" value="Genomic_DNA"/>
</dbReference>